<protein>
    <submittedName>
        <fullName evidence="1">Uncharacterized protein</fullName>
    </submittedName>
</protein>
<feature type="non-terminal residue" evidence="1">
    <location>
        <position position="108"/>
    </location>
</feature>
<dbReference type="AlphaFoldDB" id="A0A371GJK6"/>
<organism evidence="1 2">
    <name type="scientific">Mucuna pruriens</name>
    <name type="common">Velvet bean</name>
    <name type="synonym">Dolichos pruriens</name>
    <dbReference type="NCBI Taxonomy" id="157652"/>
    <lineage>
        <taxon>Eukaryota</taxon>
        <taxon>Viridiplantae</taxon>
        <taxon>Streptophyta</taxon>
        <taxon>Embryophyta</taxon>
        <taxon>Tracheophyta</taxon>
        <taxon>Spermatophyta</taxon>
        <taxon>Magnoliopsida</taxon>
        <taxon>eudicotyledons</taxon>
        <taxon>Gunneridae</taxon>
        <taxon>Pentapetalae</taxon>
        <taxon>rosids</taxon>
        <taxon>fabids</taxon>
        <taxon>Fabales</taxon>
        <taxon>Fabaceae</taxon>
        <taxon>Papilionoideae</taxon>
        <taxon>50 kb inversion clade</taxon>
        <taxon>NPAAA clade</taxon>
        <taxon>indigoferoid/millettioid clade</taxon>
        <taxon>Phaseoleae</taxon>
        <taxon>Mucuna</taxon>
    </lineage>
</organism>
<keyword evidence="2" id="KW-1185">Reference proteome</keyword>
<accession>A0A371GJK6</accession>
<sequence>MALSKYDIIYVNQKAIKGSILAEHLAYHPPVESQPFFFEFSDDHIMVATSTESQSEKWTMLFDAASNMLGNRIRVVLASPKDQCFSFSTKLGFYCTNNMVEYEACTMM</sequence>
<dbReference type="PANTHER" id="PTHR48475:SF1">
    <property type="entry name" value="RNASE H TYPE-1 DOMAIN-CONTAINING PROTEIN"/>
    <property type="match status" value="1"/>
</dbReference>
<gene>
    <name evidence="1" type="ORF">CR513_27372</name>
</gene>
<reference evidence="1" key="1">
    <citation type="submission" date="2018-05" db="EMBL/GenBank/DDBJ databases">
        <title>Draft genome of Mucuna pruriens seed.</title>
        <authorList>
            <person name="Nnadi N.E."/>
            <person name="Vos R."/>
            <person name="Hasami M.H."/>
            <person name="Devisetty U.K."/>
            <person name="Aguiy J.C."/>
        </authorList>
    </citation>
    <scope>NUCLEOTIDE SEQUENCE [LARGE SCALE GENOMIC DNA]</scope>
    <source>
        <strain evidence="1">JCA_2017</strain>
    </source>
</reference>
<dbReference type="PANTHER" id="PTHR48475">
    <property type="entry name" value="RIBONUCLEASE H"/>
    <property type="match status" value="1"/>
</dbReference>
<evidence type="ECO:0000313" key="1">
    <source>
        <dbReference type="EMBL" id="RDX90738.1"/>
    </source>
</evidence>
<proteinExistence type="predicted"/>
<dbReference type="OrthoDB" id="1730907at2759"/>
<dbReference type="EMBL" id="QJKJ01005301">
    <property type="protein sequence ID" value="RDX90738.1"/>
    <property type="molecule type" value="Genomic_DNA"/>
</dbReference>
<feature type="non-terminal residue" evidence="1">
    <location>
        <position position="1"/>
    </location>
</feature>
<name>A0A371GJK6_MUCPR</name>
<comment type="caution">
    <text evidence="1">The sequence shown here is derived from an EMBL/GenBank/DDBJ whole genome shotgun (WGS) entry which is preliminary data.</text>
</comment>
<evidence type="ECO:0000313" key="2">
    <source>
        <dbReference type="Proteomes" id="UP000257109"/>
    </source>
</evidence>
<dbReference type="Proteomes" id="UP000257109">
    <property type="component" value="Unassembled WGS sequence"/>
</dbReference>